<dbReference type="Proteomes" id="UP000322917">
    <property type="component" value="Unassembled WGS sequence"/>
</dbReference>
<protein>
    <submittedName>
        <fullName evidence="1">Uncharacterized protein</fullName>
    </submittedName>
</protein>
<accession>A0A1M6HQ08</accession>
<evidence type="ECO:0000313" key="2">
    <source>
        <dbReference type="Proteomes" id="UP000322917"/>
    </source>
</evidence>
<name>A0A1M6HQ08_9FIRM</name>
<organism evidence="1 2">
    <name type="scientific">Propionispora hippei DSM 15287</name>
    <dbReference type="NCBI Taxonomy" id="1123003"/>
    <lineage>
        <taxon>Bacteria</taxon>
        <taxon>Bacillati</taxon>
        <taxon>Bacillota</taxon>
        <taxon>Negativicutes</taxon>
        <taxon>Selenomonadales</taxon>
        <taxon>Sporomusaceae</taxon>
        <taxon>Propionispora</taxon>
    </lineage>
</organism>
<proteinExistence type="predicted"/>
<sequence length="81" mass="9411">MQKALTSDVRPKCGESMKKVYGGFTMIEKILGVQPAFLNQSWEKDHRKPAEKKHEKGLFENILKEAIKNGDKYEPKHLRRV</sequence>
<dbReference type="EMBL" id="FQZD01000014">
    <property type="protein sequence ID" value="SHJ24203.1"/>
    <property type="molecule type" value="Genomic_DNA"/>
</dbReference>
<dbReference type="AlphaFoldDB" id="A0A1M6HQ08"/>
<keyword evidence="2" id="KW-1185">Reference proteome</keyword>
<evidence type="ECO:0000313" key="1">
    <source>
        <dbReference type="EMBL" id="SHJ24203.1"/>
    </source>
</evidence>
<reference evidence="1 2" key="1">
    <citation type="submission" date="2016-11" db="EMBL/GenBank/DDBJ databases">
        <authorList>
            <person name="Varghese N."/>
            <person name="Submissions S."/>
        </authorList>
    </citation>
    <scope>NUCLEOTIDE SEQUENCE [LARGE SCALE GENOMIC DNA]</scope>
    <source>
        <strain evidence="1 2">DSM 15287</strain>
    </source>
</reference>
<gene>
    <name evidence="1" type="ORF">SAMN02745170_02058</name>
</gene>